<feature type="transmembrane region" description="Helical" evidence="1">
    <location>
        <begin position="17"/>
        <end position="35"/>
    </location>
</feature>
<dbReference type="Proteomes" id="UP000070412">
    <property type="component" value="Unassembled WGS sequence"/>
</dbReference>
<reference evidence="4" key="1">
    <citation type="journal article" date="2020" name="PLoS Negl. Trop. Dis.">
        <title>High-quality nuclear genome for Sarcoptes scabiei-A critical resource for a neglected parasite.</title>
        <authorList>
            <person name="Korhonen P.K."/>
            <person name="Gasser R.B."/>
            <person name="Ma G."/>
            <person name="Wang T."/>
            <person name="Stroehlein A.J."/>
            <person name="Young N.D."/>
            <person name="Ang C.S."/>
            <person name="Fernando D.D."/>
            <person name="Lu H.C."/>
            <person name="Taylor S."/>
            <person name="Reynolds S.L."/>
            <person name="Mofiz E."/>
            <person name="Najaraj S.H."/>
            <person name="Gowda H."/>
            <person name="Madugundu A."/>
            <person name="Renuse S."/>
            <person name="Holt D."/>
            <person name="Pandey A."/>
            <person name="Papenfuss A.T."/>
            <person name="Fischer K."/>
        </authorList>
    </citation>
    <scope>NUCLEOTIDE SEQUENCE [LARGE SCALE GENOMIC DNA]</scope>
</reference>
<dbReference type="OrthoDB" id="10433203at2759"/>
<sequence length="225" mass="25754">MDCFTSNSIVPKLSSRAIEIVTILLMIFSISMIQIDCRDIEIKSIRKSFADCRNYSKIFRIVLKRIEWIENEKLCIIKAVINRPGSSHQSFDDEIHYEIDENGSIDIDDDDEYDDDMRGPCLIWLLLMTPFLTIIIVGAFCAHRMQSKRRDIEENLSRSPINGVAVGDLLHRSDRINTVSVQLSPPPIYEKVIGELPPGYDTVQEINEHHASLFQSDSQAKLVEK</sequence>
<evidence type="ECO:0000313" key="3">
    <source>
        <dbReference type="EnsemblMetazoa" id="KAF7492677.1"/>
    </source>
</evidence>
<evidence type="ECO:0000313" key="2">
    <source>
        <dbReference type="EMBL" id="KAF7492677.1"/>
    </source>
</evidence>
<reference evidence="3" key="3">
    <citation type="submission" date="2022-06" db="UniProtKB">
        <authorList>
            <consortium name="EnsemblMetazoa"/>
        </authorList>
    </citation>
    <scope>IDENTIFICATION</scope>
</reference>
<name>A0A834R9G0_SARSC</name>
<feature type="transmembrane region" description="Helical" evidence="1">
    <location>
        <begin position="122"/>
        <end position="142"/>
    </location>
</feature>
<keyword evidence="1" id="KW-1133">Transmembrane helix</keyword>
<reference evidence="2" key="2">
    <citation type="submission" date="2020-01" db="EMBL/GenBank/DDBJ databases">
        <authorList>
            <person name="Korhonen P.K.K."/>
            <person name="Guangxu M.G."/>
            <person name="Wang T.W."/>
            <person name="Stroehlein A.J.S."/>
            <person name="Young N.D."/>
            <person name="Ang C.-S.A."/>
            <person name="Fernando D.W.F."/>
            <person name="Lu H.L."/>
            <person name="Taylor S.T."/>
            <person name="Ehtesham M.E.M."/>
            <person name="Najaraj S.H.N."/>
            <person name="Harsha G.H.G."/>
            <person name="Madugundu A.M."/>
            <person name="Renuse S.R."/>
            <person name="Holt D.H."/>
            <person name="Pandey A.P."/>
            <person name="Papenfuss A.P."/>
            <person name="Gasser R.B.G."/>
            <person name="Fischer K.F."/>
        </authorList>
    </citation>
    <scope>NUCLEOTIDE SEQUENCE</scope>
    <source>
        <strain evidence="2">SSS_KF_BRIS2020</strain>
    </source>
</reference>
<evidence type="ECO:0000256" key="1">
    <source>
        <dbReference type="SAM" id="Phobius"/>
    </source>
</evidence>
<dbReference type="EMBL" id="WVUK01000056">
    <property type="protein sequence ID" value="KAF7492677.1"/>
    <property type="molecule type" value="Genomic_DNA"/>
</dbReference>
<gene>
    <name evidence="2" type="ORF">SSS_6752</name>
</gene>
<keyword evidence="4" id="KW-1185">Reference proteome</keyword>
<organism evidence="2">
    <name type="scientific">Sarcoptes scabiei</name>
    <name type="common">Itch mite</name>
    <name type="synonym">Acarus scabiei</name>
    <dbReference type="NCBI Taxonomy" id="52283"/>
    <lineage>
        <taxon>Eukaryota</taxon>
        <taxon>Metazoa</taxon>
        <taxon>Ecdysozoa</taxon>
        <taxon>Arthropoda</taxon>
        <taxon>Chelicerata</taxon>
        <taxon>Arachnida</taxon>
        <taxon>Acari</taxon>
        <taxon>Acariformes</taxon>
        <taxon>Sarcoptiformes</taxon>
        <taxon>Astigmata</taxon>
        <taxon>Psoroptidia</taxon>
        <taxon>Sarcoptoidea</taxon>
        <taxon>Sarcoptidae</taxon>
        <taxon>Sarcoptinae</taxon>
        <taxon>Sarcoptes</taxon>
    </lineage>
</organism>
<evidence type="ECO:0000313" key="4">
    <source>
        <dbReference type="Proteomes" id="UP000070412"/>
    </source>
</evidence>
<dbReference type="EnsemblMetazoa" id="SSS_6752s_mrna">
    <property type="protein sequence ID" value="KAF7492677.1"/>
    <property type="gene ID" value="SSS_6752"/>
</dbReference>
<keyword evidence="1" id="KW-0812">Transmembrane</keyword>
<proteinExistence type="predicted"/>
<protein>
    <submittedName>
        <fullName evidence="2 3">Uncharacterized protein</fullName>
    </submittedName>
</protein>
<keyword evidence="1" id="KW-0472">Membrane</keyword>
<accession>A0A834R9G0</accession>
<dbReference type="AlphaFoldDB" id="A0A834R9G0"/>